<name>A0ABZ1BKR0_9FIRM</name>
<feature type="domain" description="Glycosyltransferase subfamily 4-like N-terminal" evidence="1">
    <location>
        <begin position="15"/>
        <end position="120"/>
    </location>
</feature>
<dbReference type="Pfam" id="PF13692">
    <property type="entry name" value="Glyco_trans_1_4"/>
    <property type="match status" value="1"/>
</dbReference>
<organism evidence="2 3">
    <name type="scientific">Geochorda subterranea</name>
    <dbReference type="NCBI Taxonomy" id="3109564"/>
    <lineage>
        <taxon>Bacteria</taxon>
        <taxon>Bacillati</taxon>
        <taxon>Bacillota</taxon>
        <taxon>Limnochordia</taxon>
        <taxon>Limnochordales</taxon>
        <taxon>Geochordaceae</taxon>
        <taxon>Geochorda</taxon>
    </lineage>
</organism>
<dbReference type="RefSeq" id="WP_324667665.1">
    <property type="nucleotide sequence ID" value="NZ_CP141614.1"/>
</dbReference>
<dbReference type="PANTHER" id="PTHR12526:SF636">
    <property type="entry name" value="BLL3647 PROTEIN"/>
    <property type="match status" value="1"/>
</dbReference>
<dbReference type="Gene3D" id="3.40.50.2000">
    <property type="entry name" value="Glycogen Phosphorylase B"/>
    <property type="match status" value="2"/>
</dbReference>
<keyword evidence="2" id="KW-0808">Transferase</keyword>
<dbReference type="GO" id="GO:0016757">
    <property type="term" value="F:glycosyltransferase activity"/>
    <property type="evidence" value="ECO:0007669"/>
    <property type="project" value="UniProtKB-KW"/>
</dbReference>
<evidence type="ECO:0000313" key="2">
    <source>
        <dbReference type="EMBL" id="WRP13420.1"/>
    </source>
</evidence>
<dbReference type="InterPro" id="IPR028098">
    <property type="entry name" value="Glyco_trans_4-like_N"/>
</dbReference>
<sequence length="317" mass="35868">MMVVLYLDLHGQSAQWRRLAMASPPDVLVLFRRMLDVAVRIPSRVRVFWVHDYQGVSRDSPRGRMVRALAIGWRQLTGPLWHERVDAVFAVSEFMARQLAWLLRVPEHKLRIMPNGIDPSLFREGQVSARDPWRLVYTSVPERGLQTLLRDIYPAIRSELPETELHVFSYRSLEAFRAVTGPGVHLRGSLPKHRLARELMASSLMTYPSNFEELGAIAVLEAMAAGVPVVTSALGVLPELVGDDERGVVVGGVPGTPEFATDYARAVVRLLRDPHRLERMRLAAREFALQQRSWDAIAETWERTLAELLSARRLGRG</sequence>
<gene>
    <name evidence="2" type="ORF">VLY81_08135</name>
</gene>
<keyword evidence="3" id="KW-1185">Reference proteome</keyword>
<dbReference type="Pfam" id="PF13439">
    <property type="entry name" value="Glyco_transf_4"/>
    <property type="match status" value="1"/>
</dbReference>
<protein>
    <submittedName>
        <fullName evidence="2">Glycosyltransferase family 4 protein</fullName>
        <ecNumber evidence="2">2.4.-.-</ecNumber>
    </submittedName>
</protein>
<keyword evidence="2" id="KW-0328">Glycosyltransferase</keyword>
<dbReference type="EMBL" id="CP141614">
    <property type="protein sequence ID" value="WRP13420.1"/>
    <property type="molecule type" value="Genomic_DNA"/>
</dbReference>
<reference evidence="3" key="1">
    <citation type="submission" date="2023-12" db="EMBL/GenBank/DDBJ databases">
        <title>Novel isolates from deep terrestrial aquifers shed light on the physiology and ecology of the class Limnochordia.</title>
        <authorList>
            <person name="Karnachuk O.V."/>
            <person name="Lukina A.P."/>
            <person name="Avakyan M.R."/>
            <person name="Kadnikov V."/>
            <person name="Begmatov S."/>
            <person name="Beletsky A.V."/>
            <person name="Mardanov A.V."/>
            <person name="Ravin N.V."/>
        </authorList>
    </citation>
    <scope>NUCLEOTIDE SEQUENCE [LARGE SCALE GENOMIC DNA]</scope>
    <source>
        <strain evidence="3">LN</strain>
    </source>
</reference>
<dbReference type="EC" id="2.4.-.-" evidence="2"/>
<dbReference type="CDD" id="cd03801">
    <property type="entry name" value="GT4_PimA-like"/>
    <property type="match status" value="1"/>
</dbReference>
<dbReference type="Proteomes" id="UP001333102">
    <property type="component" value="Chromosome"/>
</dbReference>
<dbReference type="PANTHER" id="PTHR12526">
    <property type="entry name" value="GLYCOSYLTRANSFERASE"/>
    <property type="match status" value="1"/>
</dbReference>
<accession>A0ABZ1BKR0</accession>
<dbReference type="SUPFAM" id="SSF53756">
    <property type="entry name" value="UDP-Glycosyltransferase/glycogen phosphorylase"/>
    <property type="match status" value="1"/>
</dbReference>
<evidence type="ECO:0000259" key="1">
    <source>
        <dbReference type="Pfam" id="PF13439"/>
    </source>
</evidence>
<evidence type="ECO:0000313" key="3">
    <source>
        <dbReference type="Proteomes" id="UP001333102"/>
    </source>
</evidence>
<proteinExistence type="predicted"/>